<dbReference type="GO" id="GO:0016460">
    <property type="term" value="C:myosin II complex"/>
    <property type="evidence" value="ECO:0007669"/>
    <property type="project" value="TreeGrafter"/>
</dbReference>
<comment type="caution">
    <text evidence="6">The sequence shown here is derived from an EMBL/GenBank/DDBJ whole genome shotgun (WGS) entry which is preliminary data.</text>
</comment>
<dbReference type="InterPro" id="IPR050230">
    <property type="entry name" value="CALM/Myosin/TropC-like"/>
</dbReference>
<keyword evidence="3" id="KW-0677">Repeat</keyword>
<feature type="domain" description="EF-hand" evidence="5">
    <location>
        <begin position="82"/>
        <end position="117"/>
    </location>
</feature>
<dbReference type="Proteomes" id="UP001174691">
    <property type="component" value="Unassembled WGS sequence"/>
</dbReference>
<organism evidence="6 7">
    <name type="scientific">Coniochaeta hoffmannii</name>
    <dbReference type="NCBI Taxonomy" id="91930"/>
    <lineage>
        <taxon>Eukaryota</taxon>
        <taxon>Fungi</taxon>
        <taxon>Dikarya</taxon>
        <taxon>Ascomycota</taxon>
        <taxon>Pezizomycotina</taxon>
        <taxon>Sordariomycetes</taxon>
        <taxon>Sordariomycetidae</taxon>
        <taxon>Coniochaetales</taxon>
        <taxon>Coniochaetaceae</taxon>
        <taxon>Coniochaeta</taxon>
    </lineage>
</organism>
<keyword evidence="4" id="KW-0106">Calcium</keyword>
<evidence type="ECO:0000313" key="6">
    <source>
        <dbReference type="EMBL" id="KAJ9136955.1"/>
    </source>
</evidence>
<dbReference type="GO" id="GO:0005509">
    <property type="term" value="F:calcium ion binding"/>
    <property type="evidence" value="ECO:0007669"/>
    <property type="project" value="InterPro"/>
</dbReference>
<feature type="domain" description="EF-hand" evidence="5">
    <location>
        <begin position="118"/>
        <end position="150"/>
    </location>
</feature>
<feature type="domain" description="EF-hand" evidence="5">
    <location>
        <begin position="9"/>
        <end position="44"/>
    </location>
</feature>
<dbReference type="EMBL" id="JANBVN010000168">
    <property type="protein sequence ID" value="KAJ9136955.1"/>
    <property type="molecule type" value="Genomic_DNA"/>
</dbReference>
<dbReference type="InterPro" id="IPR018247">
    <property type="entry name" value="EF_Hand_1_Ca_BS"/>
</dbReference>
<dbReference type="SMART" id="SM00054">
    <property type="entry name" value="EFh"/>
    <property type="match status" value="4"/>
</dbReference>
<evidence type="ECO:0000259" key="5">
    <source>
        <dbReference type="PROSITE" id="PS50222"/>
    </source>
</evidence>
<evidence type="ECO:0000256" key="3">
    <source>
        <dbReference type="ARBA" id="ARBA00022737"/>
    </source>
</evidence>
<dbReference type="FunFam" id="1.10.238.10:FF:000251">
    <property type="entry name" value="Calmodulin-related protein 97A"/>
    <property type="match status" value="1"/>
</dbReference>
<dbReference type="PROSITE" id="PS50222">
    <property type="entry name" value="EF_HAND_2"/>
    <property type="match status" value="4"/>
</dbReference>
<proteinExistence type="predicted"/>
<dbReference type="CDD" id="cd00051">
    <property type="entry name" value="EFh"/>
    <property type="match status" value="1"/>
</dbReference>
<gene>
    <name evidence="6" type="ORF">NKR19_g8398</name>
</gene>
<sequence>MSAIKLSKEQIAQYRQVFDLFDKDHTGDITADELGEVMKGLGLNPSESELHDLIAEADVNKNGSIDFHEFLNMMARTVKEVDSEEELKNAFKVFDKDGSGTISAIELRAVLQHLGENLTDDDLDEMLKMADKNGDGNIDYEEFVHIMTRD</sequence>
<evidence type="ECO:0000256" key="1">
    <source>
        <dbReference type="ARBA" id="ARBA00020786"/>
    </source>
</evidence>
<protein>
    <recommendedName>
        <fullName evidence="1">Calmodulin</fullName>
    </recommendedName>
</protein>
<dbReference type="PROSITE" id="PS00018">
    <property type="entry name" value="EF_HAND_1"/>
    <property type="match status" value="4"/>
</dbReference>
<keyword evidence="2" id="KW-0479">Metal-binding</keyword>
<name>A0AA38VMZ5_9PEZI</name>
<evidence type="ECO:0000256" key="2">
    <source>
        <dbReference type="ARBA" id="ARBA00022723"/>
    </source>
</evidence>
<accession>A0AA38VMZ5</accession>
<dbReference type="InterPro" id="IPR011992">
    <property type="entry name" value="EF-hand-dom_pair"/>
</dbReference>
<dbReference type="InterPro" id="IPR002048">
    <property type="entry name" value="EF_hand_dom"/>
</dbReference>
<feature type="domain" description="EF-hand" evidence="5">
    <location>
        <begin position="45"/>
        <end position="80"/>
    </location>
</feature>
<dbReference type="AlphaFoldDB" id="A0AA38VMZ5"/>
<evidence type="ECO:0000313" key="7">
    <source>
        <dbReference type="Proteomes" id="UP001174691"/>
    </source>
</evidence>
<keyword evidence="7" id="KW-1185">Reference proteome</keyword>
<reference evidence="6" key="1">
    <citation type="submission" date="2022-07" db="EMBL/GenBank/DDBJ databases">
        <title>Fungi with potential for degradation of polypropylene.</title>
        <authorList>
            <person name="Gostincar C."/>
        </authorList>
    </citation>
    <scope>NUCLEOTIDE SEQUENCE</scope>
    <source>
        <strain evidence="6">EXF-13287</strain>
    </source>
</reference>
<dbReference type="PANTHER" id="PTHR23048:SF0">
    <property type="entry name" value="CALMODULIN LIKE 3"/>
    <property type="match status" value="1"/>
</dbReference>
<dbReference type="SUPFAM" id="SSF47473">
    <property type="entry name" value="EF-hand"/>
    <property type="match status" value="1"/>
</dbReference>
<dbReference type="FunFam" id="1.10.238.10:FF:000181">
    <property type="entry name" value="CALML5 isoform 1"/>
    <property type="match status" value="1"/>
</dbReference>
<evidence type="ECO:0000256" key="4">
    <source>
        <dbReference type="ARBA" id="ARBA00022837"/>
    </source>
</evidence>
<dbReference type="Pfam" id="PF13499">
    <property type="entry name" value="EF-hand_7"/>
    <property type="match status" value="2"/>
</dbReference>
<dbReference type="PANTHER" id="PTHR23048">
    <property type="entry name" value="MYOSIN LIGHT CHAIN 1, 3"/>
    <property type="match status" value="1"/>
</dbReference>
<dbReference type="Gene3D" id="1.10.238.10">
    <property type="entry name" value="EF-hand"/>
    <property type="match status" value="3"/>
</dbReference>